<dbReference type="OrthoDB" id="2013972at2759"/>
<dbReference type="EMBL" id="MVGC01000293">
    <property type="protein sequence ID" value="RJE20585.1"/>
    <property type="molecule type" value="Genomic_DNA"/>
</dbReference>
<evidence type="ECO:0000313" key="1">
    <source>
        <dbReference type="EMBL" id="RJE20585.1"/>
    </source>
</evidence>
<name>A0A3A2ZRL1_9EURO</name>
<organism evidence="1 2">
    <name type="scientific">Aspergillus sclerotialis</name>
    <dbReference type="NCBI Taxonomy" id="2070753"/>
    <lineage>
        <taxon>Eukaryota</taxon>
        <taxon>Fungi</taxon>
        <taxon>Dikarya</taxon>
        <taxon>Ascomycota</taxon>
        <taxon>Pezizomycotina</taxon>
        <taxon>Eurotiomycetes</taxon>
        <taxon>Eurotiomycetidae</taxon>
        <taxon>Eurotiales</taxon>
        <taxon>Aspergillaceae</taxon>
        <taxon>Aspergillus</taxon>
        <taxon>Aspergillus subgen. Polypaecilum</taxon>
    </lineage>
</organism>
<sequence>MPLSRHAYRHAIQPSTSSIFDHVWISEDVLKSTFRRYANRQRRYGSNVPGPLEARRRLAKRKNGALAGVGGPGGLDDIACLFGKDGQSHLKWTTAPNYQGDTQSFPFRAPDVPFPFFKSTEEPTSFTPYGWPEIPSEVDTNVQEKYIDDFLKRYRKIDDIRKMITLLDIRLLEAPELSQRIFKCILSHKFDTRSAVADAVTFLDDLSLNIRDAENYAIAVQHLANQGANQHTWNAILGAINRALAIGLVSSRQISSIVKSLSGAQIKLGKWGKQDPTILLGYYRDMWESIGRCDVFGHKHLPTGVSNVFFEALLKIGRHDGTLSLARDIIFATHGTHSKRRFWVPRFIIQWLELSMESTPQSSDYVNELLGHFSRRVVTGHLVSVTESLASLATKEKTALLERWRDCLFKVQSIPNLCESGAWYDLRPFGGLDSNNAMDESTSKFSKSHQILLRLWILRHLRVAVAGCKHWKWQPTDMPMSYLLDFYYHMNNKSGTEHFLTLLTKGIRELDVPRSGLLLSAVQLKTEETMSKTSRKCLESLESSETSIMHFFSDTHAYNATIKYFPLDYDNLLREIDITSEAFIKNSVELATTGDSKNLWVILRLLRSHTPLKISLSMAGLPHAHPRQKALIRWYPELSSPGFPDPRLALEVVNSIAVAFSCSSNLSPRRAFGLVHWIYCFLRRNHAPVEPVFVRSMYHAGVVRYRKAGMKLAPQRFNYILEIVQRFEDPAIVRTVVVPPKFG</sequence>
<proteinExistence type="predicted"/>
<dbReference type="Proteomes" id="UP000266188">
    <property type="component" value="Unassembled WGS sequence"/>
</dbReference>
<dbReference type="STRING" id="2070753.A0A3A2ZRL1"/>
<dbReference type="AlphaFoldDB" id="A0A3A2ZRL1"/>
<reference evidence="2" key="1">
    <citation type="submission" date="2017-02" db="EMBL/GenBank/DDBJ databases">
        <authorList>
            <person name="Tafer H."/>
            <person name="Lopandic K."/>
        </authorList>
    </citation>
    <scope>NUCLEOTIDE SEQUENCE [LARGE SCALE GENOMIC DNA]</scope>
    <source>
        <strain evidence="2">CBS 366.77</strain>
    </source>
</reference>
<comment type="caution">
    <text evidence="1">The sequence shown here is derived from an EMBL/GenBank/DDBJ whole genome shotgun (WGS) entry which is preliminary data.</text>
</comment>
<accession>A0A3A2ZRL1</accession>
<protein>
    <submittedName>
        <fullName evidence="1">Uncharacterized protein</fullName>
    </submittedName>
</protein>
<evidence type="ECO:0000313" key="2">
    <source>
        <dbReference type="Proteomes" id="UP000266188"/>
    </source>
</evidence>
<gene>
    <name evidence="1" type="ORF">PHISCL_07071</name>
</gene>
<keyword evidence="2" id="KW-1185">Reference proteome</keyword>